<comment type="caution">
    <text evidence="3">The sequence shown here is derived from an EMBL/GenBank/DDBJ whole genome shotgun (WGS) entry which is preliminary data.</text>
</comment>
<keyword evidence="4" id="KW-1185">Reference proteome</keyword>
<proteinExistence type="predicted"/>
<dbReference type="AlphaFoldDB" id="A0A8S4QB54"/>
<dbReference type="Gene3D" id="2.160.20.10">
    <property type="entry name" value="Single-stranded right-handed beta-helix, Pectin lyase-like"/>
    <property type="match status" value="1"/>
</dbReference>
<evidence type="ECO:0000313" key="3">
    <source>
        <dbReference type="EMBL" id="CAH1803396.1"/>
    </source>
</evidence>
<evidence type="ECO:0000259" key="1">
    <source>
        <dbReference type="Pfam" id="PF13229"/>
    </source>
</evidence>
<dbReference type="InterPro" id="IPR012334">
    <property type="entry name" value="Pectin_lyas_fold"/>
</dbReference>
<protein>
    <recommendedName>
        <fullName evidence="1">Right handed beta helix domain-containing protein</fullName>
    </recommendedName>
</protein>
<dbReference type="Pfam" id="PF13229">
    <property type="entry name" value="Beta_helix"/>
    <property type="match status" value="1"/>
</dbReference>
<sequence length="367" mass="40817">GLILNNVQLDGSTYGIHGQGRNITLKGVTITNTDYAIYVSDTTTEYLNINITNSKMDTSSNTGIHIKTSSNSILRTFNITMKDVDIRNTRGNGAVYIYGGSSKAGVVFENVTIQDLSSHGVYIYYSGHTDIQLRGCEISEYSSYAIYAYIRHGMFELGDCIIKRTRNQYSYGVFYYTPWTNSGPRTISIYNTTFMDYNSRYNYGMVTINTQSSRFGYEESSNISIVNNTFRSTSSRGTYAMDLSNINYFSSIIIEGNIIHGMNRVACVIGLKAGISAVDIINNVISESNGALSLTSDLTSGTRIMNNRFLYNFGSDNVIINPSTRNNCTISYNVFLNNSNNAVSLQRVQSGTLLNYNLFDNIQGEAY</sequence>
<gene>
    <name evidence="2" type="ORF">OFUS_LOCUS26995</name>
    <name evidence="3" type="ORF">OFUS_LOCUS27000</name>
</gene>
<dbReference type="Proteomes" id="UP000749559">
    <property type="component" value="Unassembled WGS sequence"/>
</dbReference>
<accession>A0A8S4QB54</accession>
<feature type="domain" description="Right handed beta helix" evidence="1">
    <location>
        <begin position="76"/>
        <end position="245"/>
    </location>
</feature>
<name>A0A8S4QB54_OWEFU</name>
<evidence type="ECO:0000313" key="2">
    <source>
        <dbReference type="EMBL" id="CAH1803391.1"/>
    </source>
</evidence>
<dbReference type="SMART" id="SM00710">
    <property type="entry name" value="PbH1"/>
    <property type="match status" value="9"/>
</dbReference>
<dbReference type="InterPro" id="IPR039448">
    <property type="entry name" value="Beta_helix"/>
</dbReference>
<dbReference type="InterPro" id="IPR011050">
    <property type="entry name" value="Pectin_lyase_fold/virulence"/>
</dbReference>
<feature type="non-terminal residue" evidence="3">
    <location>
        <position position="367"/>
    </location>
</feature>
<organism evidence="3 4">
    <name type="scientific">Owenia fusiformis</name>
    <name type="common">Polychaete worm</name>
    <dbReference type="NCBI Taxonomy" id="6347"/>
    <lineage>
        <taxon>Eukaryota</taxon>
        <taxon>Metazoa</taxon>
        <taxon>Spiralia</taxon>
        <taxon>Lophotrochozoa</taxon>
        <taxon>Annelida</taxon>
        <taxon>Polychaeta</taxon>
        <taxon>Sedentaria</taxon>
        <taxon>Canalipalpata</taxon>
        <taxon>Sabellida</taxon>
        <taxon>Oweniida</taxon>
        <taxon>Oweniidae</taxon>
        <taxon>Owenia</taxon>
    </lineage>
</organism>
<dbReference type="EMBL" id="CAIIXF020000691">
    <property type="protein sequence ID" value="CAH1803391.1"/>
    <property type="molecule type" value="Genomic_DNA"/>
</dbReference>
<reference evidence="3" key="1">
    <citation type="submission" date="2022-03" db="EMBL/GenBank/DDBJ databases">
        <authorList>
            <person name="Martin C."/>
        </authorList>
    </citation>
    <scope>NUCLEOTIDE SEQUENCE</scope>
</reference>
<dbReference type="EMBL" id="CAIIXF020000691">
    <property type="protein sequence ID" value="CAH1803396.1"/>
    <property type="molecule type" value="Genomic_DNA"/>
</dbReference>
<dbReference type="InterPro" id="IPR006626">
    <property type="entry name" value="PbH1"/>
</dbReference>
<dbReference type="SUPFAM" id="SSF51126">
    <property type="entry name" value="Pectin lyase-like"/>
    <property type="match status" value="2"/>
</dbReference>
<evidence type="ECO:0000313" key="4">
    <source>
        <dbReference type="Proteomes" id="UP000749559"/>
    </source>
</evidence>
<feature type="non-terminal residue" evidence="3">
    <location>
        <position position="1"/>
    </location>
</feature>